<gene>
    <name evidence="4" type="ORF">AN215_27580</name>
</gene>
<evidence type="ECO:0000256" key="1">
    <source>
        <dbReference type="SAM" id="MobiDB-lite"/>
    </source>
</evidence>
<keyword evidence="2" id="KW-1133">Transmembrane helix</keyword>
<feature type="transmembrane region" description="Helical" evidence="2">
    <location>
        <begin position="301"/>
        <end position="321"/>
    </location>
</feature>
<dbReference type="EMBL" id="LJGT01000041">
    <property type="protein sequence ID" value="OEU86085.1"/>
    <property type="molecule type" value="Genomic_DNA"/>
</dbReference>
<comment type="caution">
    <text evidence="4">The sequence shown here is derived from an EMBL/GenBank/DDBJ whole genome shotgun (WGS) entry which is preliminary data.</text>
</comment>
<evidence type="ECO:0000256" key="2">
    <source>
        <dbReference type="SAM" id="Phobius"/>
    </source>
</evidence>
<dbReference type="AlphaFoldDB" id="A0A1E7JHX7"/>
<keyword evidence="3" id="KW-0732">Signal</keyword>
<sequence>MHEGTRRAAAVLAAAIPLLAAAMAAVQLAALDSAISAGRPGYPEDDADDAEEMWRAGLHDVAWDCGPLLLVGLLAVLFAHRLWRGSARSGGALACLAVPMLFAGYIALGADAVSGALWLGTSDTGSTLVDTPGWCEPASKALLWATAVVQLVLVVVLRPWQLLNEAAEPRLDPDRTRRGSWLLTAAAGLGLGLIGLYWAAFGITEARVQHLAEADDLHYAGLTLLWTGAPLALVCLALLALALPARRGVFWVTACVWPLNALMLSAVVLVGWAHPLKLDLIEEGADAGDDYGPVIDAIPGWYIPARIALSLAVVAVCFVAAKSLRSSRATGRDRAGPLGRRHGEYSATTTGP</sequence>
<proteinExistence type="predicted"/>
<protein>
    <submittedName>
        <fullName evidence="4">Uncharacterized protein</fullName>
    </submittedName>
</protein>
<feature type="transmembrane region" description="Helical" evidence="2">
    <location>
        <begin position="219"/>
        <end position="242"/>
    </location>
</feature>
<evidence type="ECO:0000313" key="4">
    <source>
        <dbReference type="EMBL" id="OEU86085.1"/>
    </source>
</evidence>
<feature type="transmembrane region" description="Helical" evidence="2">
    <location>
        <begin position="141"/>
        <end position="160"/>
    </location>
</feature>
<keyword evidence="5" id="KW-1185">Reference proteome</keyword>
<feature type="transmembrane region" description="Helical" evidence="2">
    <location>
        <begin position="61"/>
        <end position="79"/>
    </location>
</feature>
<reference evidence="4 5" key="1">
    <citation type="journal article" date="2016" name="Front. Microbiol.">
        <title>Comparative Genomics Analysis of Streptomyces Species Reveals Their Adaptation to the Marine Environment and Their Diversity at the Genomic Level.</title>
        <authorList>
            <person name="Tian X."/>
            <person name="Zhang Z."/>
            <person name="Yang T."/>
            <person name="Chen M."/>
            <person name="Li J."/>
            <person name="Chen F."/>
            <person name="Yang J."/>
            <person name="Li W."/>
            <person name="Zhang B."/>
            <person name="Zhang Z."/>
            <person name="Wu J."/>
            <person name="Zhang C."/>
            <person name="Long L."/>
            <person name="Xiao J."/>
        </authorList>
    </citation>
    <scope>NUCLEOTIDE SEQUENCE [LARGE SCALE GENOMIC DNA]</scope>
    <source>
        <strain evidence="4 5">SCSIO 10390</strain>
    </source>
</reference>
<feature type="chain" id="PRO_5009195688" evidence="3">
    <location>
        <begin position="25"/>
        <end position="352"/>
    </location>
</feature>
<dbReference type="Proteomes" id="UP000176087">
    <property type="component" value="Unassembled WGS sequence"/>
</dbReference>
<feature type="transmembrane region" description="Helical" evidence="2">
    <location>
        <begin position="181"/>
        <end position="199"/>
    </location>
</feature>
<accession>A0A1E7JHX7</accession>
<keyword evidence="2" id="KW-0812">Transmembrane</keyword>
<dbReference type="STRING" id="933944.AN215_27580"/>
<name>A0A1E7JHX7_9ACTN</name>
<organism evidence="4 5">
    <name type="scientific">Streptomyces abyssalis</name>
    <dbReference type="NCBI Taxonomy" id="933944"/>
    <lineage>
        <taxon>Bacteria</taxon>
        <taxon>Bacillati</taxon>
        <taxon>Actinomycetota</taxon>
        <taxon>Actinomycetes</taxon>
        <taxon>Kitasatosporales</taxon>
        <taxon>Streptomycetaceae</taxon>
        <taxon>Streptomyces</taxon>
    </lineage>
</organism>
<feature type="transmembrane region" description="Helical" evidence="2">
    <location>
        <begin position="91"/>
        <end position="121"/>
    </location>
</feature>
<feature type="signal peptide" evidence="3">
    <location>
        <begin position="1"/>
        <end position="24"/>
    </location>
</feature>
<evidence type="ECO:0000256" key="3">
    <source>
        <dbReference type="SAM" id="SignalP"/>
    </source>
</evidence>
<keyword evidence="2" id="KW-0472">Membrane</keyword>
<feature type="region of interest" description="Disordered" evidence="1">
    <location>
        <begin position="330"/>
        <end position="352"/>
    </location>
</feature>
<feature type="transmembrane region" description="Helical" evidence="2">
    <location>
        <begin position="249"/>
        <end position="273"/>
    </location>
</feature>
<dbReference type="RefSeq" id="WP_070010503.1">
    <property type="nucleotide sequence ID" value="NZ_LJGS01000039.1"/>
</dbReference>
<evidence type="ECO:0000313" key="5">
    <source>
        <dbReference type="Proteomes" id="UP000176087"/>
    </source>
</evidence>